<dbReference type="AlphaFoldDB" id="A0A0G4PE04"/>
<reference evidence="2 3" key="1">
    <citation type="journal article" date="2014" name="Nat. Commun.">
        <title>Multiple recent horizontal transfers of a large genomic region in cheese making fungi.</title>
        <authorList>
            <person name="Cheeseman K."/>
            <person name="Ropars J."/>
            <person name="Renault P."/>
            <person name="Dupont J."/>
            <person name="Gouzy J."/>
            <person name="Branca A."/>
            <person name="Abraham A.L."/>
            <person name="Ceppi M."/>
            <person name="Conseiller E."/>
            <person name="Debuchy R."/>
            <person name="Malagnac F."/>
            <person name="Goarin A."/>
            <person name="Silar P."/>
            <person name="Lacoste S."/>
            <person name="Sallet E."/>
            <person name="Bensimon A."/>
            <person name="Giraud T."/>
            <person name="Brygoo Y."/>
        </authorList>
    </citation>
    <scope>NUCLEOTIDE SEQUENCE [LARGE SCALE GENOMIC DNA]</scope>
    <source>
        <strain evidence="3">FM 013</strain>
    </source>
</reference>
<dbReference type="EMBL" id="HG793145">
    <property type="protein sequence ID" value="CRL24532.1"/>
    <property type="molecule type" value="Genomic_DNA"/>
</dbReference>
<evidence type="ECO:0000256" key="1">
    <source>
        <dbReference type="SAM" id="MobiDB-lite"/>
    </source>
</evidence>
<protein>
    <submittedName>
        <fullName evidence="2">Str. FM013</fullName>
    </submittedName>
</protein>
<feature type="compositionally biased region" description="Basic and acidic residues" evidence="1">
    <location>
        <begin position="649"/>
        <end position="664"/>
    </location>
</feature>
<dbReference type="STRING" id="1429867.A0A0G4PE04"/>
<gene>
    <name evidence="2" type="ORF">PCAMFM013_S012g000141</name>
</gene>
<dbReference type="InterPro" id="IPR032675">
    <property type="entry name" value="LRR_dom_sf"/>
</dbReference>
<evidence type="ECO:0000313" key="2">
    <source>
        <dbReference type="EMBL" id="CRL24532.1"/>
    </source>
</evidence>
<sequence length="664" mass="75216">MNSPREPVTGRLPEFRTSVQRQKHSQVAFSDGLTSERNRITKAQCMFTDSTWYAWYLICEILCRSEYSSLMAYKLNKSYVHHETKKDLASLCLASKAMNDLATAFLYRSLGFEMAEDTLVGNAGALLYRLLDTSHDSPRCFVREITISPYRKYTPSTTPPYVTTRQWTTDTDKQLLSQLIQCLPNLRQVRLAVPCNLRDSYMTSIDEHPQKPELHLLAGDGQRPCVRSLPSVTLISVLGDTKSDINGHSSPLQTDNFLNYITSCPNLKSCSWAVRHPNKLIGRTPDDFEGSSVHKPFPFLKHLALYQYYIGNQMWHGWQDRFNWSSLSSLEIGQGLFASENLEVMTGRLNNLKSLKITGSDIQNEELCGSLEKFLVAFDTLVDLEILNCFVPVHAIARHSRLVNLCVHTGDTWNCQDSRTVFENADLISLDALCPQLENLELDIERDTEKEDWPQDVLDTLACGFSRLKTIALHSRIGNLVHAYDPIDMWDERHHSFKPKLTYKAAAKIGSNFFATRYRDSTASSVSTVMSEGSGRLQKLTLKCGLSKIMSIQLPGGMAERDAKFNTLTFDMLPPKTIGEEPELVHLEREDQEKLCHNSLSSAPHRVLEEIISIAEYGPRIAFRRNLGGGKSICRRGPEPRVPRVATRQSERLAQRREVESTVD</sequence>
<organism evidence="2 3">
    <name type="scientific">Penicillium camemberti (strain FM 013)</name>
    <dbReference type="NCBI Taxonomy" id="1429867"/>
    <lineage>
        <taxon>Eukaryota</taxon>
        <taxon>Fungi</taxon>
        <taxon>Dikarya</taxon>
        <taxon>Ascomycota</taxon>
        <taxon>Pezizomycotina</taxon>
        <taxon>Eurotiomycetes</taxon>
        <taxon>Eurotiomycetidae</taxon>
        <taxon>Eurotiales</taxon>
        <taxon>Aspergillaceae</taxon>
        <taxon>Penicillium</taxon>
    </lineage>
</organism>
<proteinExistence type="predicted"/>
<keyword evidence="3" id="KW-1185">Reference proteome</keyword>
<dbReference type="Gene3D" id="3.80.10.10">
    <property type="entry name" value="Ribonuclease Inhibitor"/>
    <property type="match status" value="1"/>
</dbReference>
<accession>A0A0G4PE04</accession>
<evidence type="ECO:0000313" key="3">
    <source>
        <dbReference type="Proteomes" id="UP000053732"/>
    </source>
</evidence>
<dbReference type="Proteomes" id="UP000053732">
    <property type="component" value="Unassembled WGS sequence"/>
</dbReference>
<feature type="region of interest" description="Disordered" evidence="1">
    <location>
        <begin position="634"/>
        <end position="664"/>
    </location>
</feature>
<name>A0A0G4PE04_PENC3</name>